<dbReference type="KEGG" id="dhy:DESAM_23093"/>
<protein>
    <submittedName>
        <fullName evidence="2">Putative lipoprotein</fullName>
    </submittedName>
</protein>
<dbReference type="AlphaFoldDB" id="L0RGL5"/>
<keyword evidence="3" id="KW-1185">Reference proteome</keyword>
<dbReference type="PATRIC" id="fig|1121451.3.peg.3297"/>
<keyword evidence="2" id="KW-0449">Lipoprotein</keyword>
<evidence type="ECO:0000313" key="3">
    <source>
        <dbReference type="Proteomes" id="UP000010808"/>
    </source>
</evidence>
<keyword evidence="1" id="KW-0732">Signal</keyword>
<dbReference type="PROSITE" id="PS51257">
    <property type="entry name" value="PROKAR_LIPOPROTEIN"/>
    <property type="match status" value="1"/>
</dbReference>
<dbReference type="EMBL" id="FO203522">
    <property type="protein sequence ID" value="CCO25360.1"/>
    <property type="molecule type" value="Genomic_DNA"/>
</dbReference>
<evidence type="ECO:0000256" key="1">
    <source>
        <dbReference type="SAM" id="SignalP"/>
    </source>
</evidence>
<organism evidence="2 3">
    <name type="scientific">Maridesulfovibrio hydrothermalis AM13 = DSM 14728</name>
    <dbReference type="NCBI Taxonomy" id="1121451"/>
    <lineage>
        <taxon>Bacteria</taxon>
        <taxon>Pseudomonadati</taxon>
        <taxon>Thermodesulfobacteriota</taxon>
        <taxon>Desulfovibrionia</taxon>
        <taxon>Desulfovibrionales</taxon>
        <taxon>Desulfovibrionaceae</taxon>
        <taxon>Maridesulfovibrio</taxon>
    </lineage>
</organism>
<dbReference type="OrthoDB" id="5471384at2"/>
<name>L0RGL5_9BACT</name>
<proteinExistence type="predicted"/>
<dbReference type="HOGENOM" id="CLU_112819_1_0_7"/>
<dbReference type="STRING" id="1121451.DESAM_23093"/>
<gene>
    <name evidence="2" type="ORF">DESAM_23093</name>
</gene>
<accession>L0RGL5</accession>
<dbReference type="Proteomes" id="UP000010808">
    <property type="component" value="Chromosome"/>
</dbReference>
<sequence length="164" mass="18639">MRFRKNRVYAFLIGLCCLATAGCLHLGVSHLEKQPWKLETTRTMQMEFMKFDYEVVPRKDSFGVRGMAYVKKKNVPIWATWIGELWIQGYLSDQDGAVLAQGLQVFSPQALKEGKGIPFDFELKPDSLDSGQLFVSFGYRMSLSKTKDDNDGPPFMAIERAVSQ</sequence>
<evidence type="ECO:0000313" key="2">
    <source>
        <dbReference type="EMBL" id="CCO25360.1"/>
    </source>
</evidence>
<dbReference type="eggNOG" id="ENOG5032SWZ">
    <property type="taxonomic scope" value="Bacteria"/>
</dbReference>
<reference evidence="2 3" key="1">
    <citation type="submission" date="2012-10" db="EMBL/GenBank/DDBJ databases">
        <authorList>
            <person name="Genoscope - CEA"/>
        </authorList>
    </citation>
    <scope>NUCLEOTIDE SEQUENCE [LARGE SCALE GENOMIC DNA]</scope>
    <source>
        <strain evidence="3">AM13 / DSM 14728</strain>
    </source>
</reference>
<dbReference type="RefSeq" id="WP_015337957.1">
    <property type="nucleotide sequence ID" value="NC_020055.1"/>
</dbReference>
<feature type="signal peptide" evidence="1">
    <location>
        <begin position="1"/>
        <end position="21"/>
    </location>
</feature>
<feature type="chain" id="PRO_5003947302" evidence="1">
    <location>
        <begin position="22"/>
        <end position="164"/>
    </location>
</feature>